<reference evidence="1 2" key="1">
    <citation type="submission" date="2017-07" db="EMBL/GenBank/DDBJ databases">
        <title>Draft sequence of Rhodococcus enclensis 23b-28.</title>
        <authorList>
            <person name="Besaury L."/>
            <person name="Sancelme M."/>
            <person name="Amato P."/>
            <person name="Lallement A."/>
            <person name="Delort A.-M."/>
        </authorList>
    </citation>
    <scope>NUCLEOTIDE SEQUENCE [LARGE SCALE GENOMIC DNA]</scope>
    <source>
        <strain evidence="1 2">23b-28</strain>
    </source>
</reference>
<evidence type="ECO:0000313" key="2">
    <source>
        <dbReference type="Proteomes" id="UP000230886"/>
    </source>
</evidence>
<gene>
    <name evidence="1" type="ORF">CHR55_27225</name>
</gene>
<dbReference type="AlphaFoldDB" id="A0A2A5J451"/>
<protein>
    <submittedName>
        <fullName evidence="1">Uncharacterized protein</fullName>
    </submittedName>
</protein>
<comment type="caution">
    <text evidence="1">The sequence shown here is derived from an EMBL/GenBank/DDBJ whole genome shotgun (WGS) entry which is preliminary data.</text>
</comment>
<accession>A0A2A5J451</accession>
<sequence length="63" mass="7618">MNLITFDQLATEQWKCEETKRQSRMQCMCGRFVRPGSYWEQNEIGERRFGWNCSRCGDVVEYE</sequence>
<name>A0A2A5J451_RHOSG</name>
<dbReference type="Proteomes" id="UP000230886">
    <property type="component" value="Unassembled WGS sequence"/>
</dbReference>
<dbReference type="EMBL" id="NOVD01000036">
    <property type="protein sequence ID" value="PCK24136.1"/>
    <property type="molecule type" value="Genomic_DNA"/>
</dbReference>
<proteinExistence type="predicted"/>
<organism evidence="1 2">
    <name type="scientific">Rhodococcus qingshengii</name>
    <dbReference type="NCBI Taxonomy" id="334542"/>
    <lineage>
        <taxon>Bacteria</taxon>
        <taxon>Bacillati</taxon>
        <taxon>Actinomycetota</taxon>
        <taxon>Actinomycetes</taxon>
        <taxon>Mycobacteriales</taxon>
        <taxon>Nocardiaceae</taxon>
        <taxon>Rhodococcus</taxon>
        <taxon>Rhodococcus erythropolis group</taxon>
    </lineage>
</organism>
<evidence type="ECO:0000313" key="1">
    <source>
        <dbReference type="EMBL" id="PCK24136.1"/>
    </source>
</evidence>